<dbReference type="PANTHER" id="PTHR43319">
    <property type="entry name" value="BETA-LACTAMASE-RELATED"/>
    <property type="match status" value="1"/>
</dbReference>
<name>A0A221W653_9PSEU</name>
<protein>
    <submittedName>
        <fullName evidence="1">Beta-lactamase</fullName>
    </submittedName>
</protein>
<dbReference type="SUPFAM" id="SSF56601">
    <property type="entry name" value="beta-lactamase/transpeptidase-like"/>
    <property type="match status" value="1"/>
</dbReference>
<dbReference type="Gene3D" id="3.40.710.10">
    <property type="entry name" value="DD-peptidase/beta-lactamase superfamily"/>
    <property type="match status" value="1"/>
</dbReference>
<dbReference type="InterPro" id="IPR012338">
    <property type="entry name" value="Beta-lactam/transpept-like"/>
</dbReference>
<dbReference type="RefSeq" id="WP_157736893.1">
    <property type="nucleotide sequence ID" value="NZ_CP022521.1"/>
</dbReference>
<evidence type="ECO:0000313" key="1">
    <source>
        <dbReference type="EMBL" id="ASO21174.1"/>
    </source>
</evidence>
<dbReference type="EMBL" id="CP022521">
    <property type="protein sequence ID" value="ASO21174.1"/>
    <property type="molecule type" value="Genomic_DNA"/>
</dbReference>
<gene>
    <name evidence="1" type="ORF">AHOG_17745</name>
</gene>
<keyword evidence="2" id="KW-1185">Reference proteome</keyword>
<dbReference type="KEGG" id="ahg:AHOG_17745"/>
<dbReference type="OrthoDB" id="9809635at2"/>
<dbReference type="Proteomes" id="UP000204221">
    <property type="component" value="Chromosome"/>
</dbReference>
<reference evidence="1 2" key="1">
    <citation type="submission" date="2017-07" db="EMBL/GenBank/DDBJ databases">
        <title>Complete genome sequence of Actinoalloteichus hoggarensis DSM 45943, type strain of Actinoalloteichus hoggarensis.</title>
        <authorList>
            <person name="Ruckert C."/>
            <person name="Nouioui I."/>
            <person name="Willmese J."/>
            <person name="van Wezel G."/>
            <person name="Klenk H.-P."/>
            <person name="Kalinowski J."/>
            <person name="Zotchev S.B."/>
        </authorList>
    </citation>
    <scope>NUCLEOTIDE SEQUENCE [LARGE SCALE GENOMIC DNA]</scope>
    <source>
        <strain evidence="1 2">DSM 45943</strain>
    </source>
</reference>
<dbReference type="PANTHER" id="PTHR43319:SF3">
    <property type="entry name" value="BETA-LACTAMASE-RELATED DOMAIN-CONTAINING PROTEIN"/>
    <property type="match status" value="1"/>
</dbReference>
<dbReference type="InterPro" id="IPR052907">
    <property type="entry name" value="Beta-lactamase/esterase"/>
</dbReference>
<accession>A0A221W653</accession>
<organism evidence="1 2">
    <name type="scientific">Actinoalloteichus hoggarensis</name>
    <dbReference type="NCBI Taxonomy" id="1470176"/>
    <lineage>
        <taxon>Bacteria</taxon>
        <taxon>Bacillati</taxon>
        <taxon>Actinomycetota</taxon>
        <taxon>Actinomycetes</taxon>
        <taxon>Pseudonocardiales</taxon>
        <taxon>Pseudonocardiaceae</taxon>
        <taxon>Actinoalloteichus</taxon>
    </lineage>
</organism>
<proteinExistence type="predicted"/>
<sequence length="381" mass="39744">MRTSVEGTVAAGYDPVAEAFARSLSEAGSETAQVCVHVAGEPVVDLYSGAPGAIEVVFSAAKGATAACANLLVQRGLLDLDARVADYWPAYGVRGKESTLVRWVLSHQAGVLAPRERLTMDDLADWDRVAAALAAQTPAWEPGTAYGYHAQSFGWLVGELVRRVDGRSLGAFFQEELARPAGADFWIGLPEAQEARVVEVVAEEPPLPPGTDPASVDLSSFFGPHHLDAFTLGGAVPEDAVTAAADRRYRAAELGASGGVTDGRGLSRLYRLLLDVFTPATVEDILRPETDGADLVLSSPAMTVEQVFGRGFEVSPPTGAPAGVRAFGHSGAGGTVAFADPDRRVAFGYATTRLVPGPPGMDPRAAALVEAVYAALDSVTG</sequence>
<dbReference type="InterPro" id="IPR001466">
    <property type="entry name" value="Beta-lactam-related"/>
</dbReference>
<dbReference type="Pfam" id="PF00144">
    <property type="entry name" value="Beta-lactamase"/>
    <property type="match status" value="1"/>
</dbReference>
<evidence type="ECO:0000313" key="2">
    <source>
        <dbReference type="Proteomes" id="UP000204221"/>
    </source>
</evidence>
<dbReference type="AlphaFoldDB" id="A0A221W653"/>